<reference evidence="2 3" key="1">
    <citation type="journal article" date="2018" name="Nat. Genet.">
        <title>The Rosa genome provides new insights in the design of modern roses.</title>
        <authorList>
            <person name="Bendahmane M."/>
        </authorList>
    </citation>
    <scope>NUCLEOTIDE SEQUENCE [LARGE SCALE GENOMIC DNA]</scope>
    <source>
        <strain evidence="3">cv. Old Blush</strain>
    </source>
</reference>
<dbReference type="EMBL" id="PDCK01000043">
    <property type="protein sequence ID" value="PRQ31647.1"/>
    <property type="molecule type" value="Genomic_DNA"/>
</dbReference>
<evidence type="ECO:0000256" key="1">
    <source>
        <dbReference type="SAM" id="MobiDB-lite"/>
    </source>
</evidence>
<proteinExistence type="predicted"/>
<evidence type="ECO:0000313" key="3">
    <source>
        <dbReference type="Proteomes" id="UP000238479"/>
    </source>
</evidence>
<dbReference type="Proteomes" id="UP000238479">
    <property type="component" value="Chromosome 5"/>
</dbReference>
<feature type="region of interest" description="Disordered" evidence="1">
    <location>
        <begin position="74"/>
        <end position="99"/>
    </location>
</feature>
<accession>A0A2P6QBU2</accession>
<keyword evidence="3" id="KW-1185">Reference proteome</keyword>
<sequence length="99" mass="11127">MLLSLHHDHLAEKADVWRTNPSVLRISGVDPLPDLHLWLGVEFLPRSQYHAMLLSQTHSTTRLPVSGRSFPFAARPPMLASSTSSPRSTDSYRRTSPTH</sequence>
<protein>
    <submittedName>
        <fullName evidence="2">Uncharacterized protein</fullName>
    </submittedName>
</protein>
<dbReference type="AlphaFoldDB" id="A0A2P6QBU2"/>
<organism evidence="2 3">
    <name type="scientific">Rosa chinensis</name>
    <name type="common">China rose</name>
    <dbReference type="NCBI Taxonomy" id="74649"/>
    <lineage>
        <taxon>Eukaryota</taxon>
        <taxon>Viridiplantae</taxon>
        <taxon>Streptophyta</taxon>
        <taxon>Embryophyta</taxon>
        <taxon>Tracheophyta</taxon>
        <taxon>Spermatophyta</taxon>
        <taxon>Magnoliopsida</taxon>
        <taxon>eudicotyledons</taxon>
        <taxon>Gunneridae</taxon>
        <taxon>Pentapetalae</taxon>
        <taxon>rosids</taxon>
        <taxon>fabids</taxon>
        <taxon>Rosales</taxon>
        <taxon>Rosaceae</taxon>
        <taxon>Rosoideae</taxon>
        <taxon>Rosoideae incertae sedis</taxon>
        <taxon>Rosa</taxon>
    </lineage>
</organism>
<comment type="caution">
    <text evidence="2">The sequence shown here is derived from an EMBL/GenBank/DDBJ whole genome shotgun (WGS) entry which is preliminary data.</text>
</comment>
<evidence type="ECO:0000313" key="2">
    <source>
        <dbReference type="EMBL" id="PRQ31647.1"/>
    </source>
</evidence>
<gene>
    <name evidence="2" type="ORF">RchiOBHm_Chr5g0037791</name>
</gene>
<name>A0A2P6QBU2_ROSCH</name>
<feature type="compositionally biased region" description="Low complexity" evidence="1">
    <location>
        <begin position="81"/>
        <end position="99"/>
    </location>
</feature>
<dbReference type="Gramene" id="PRQ31647">
    <property type="protein sequence ID" value="PRQ31647"/>
    <property type="gene ID" value="RchiOBHm_Chr5g0037791"/>
</dbReference>